<proteinExistence type="predicted"/>
<evidence type="ECO:0000313" key="4">
    <source>
        <dbReference type="Proteomes" id="UP000000763"/>
    </source>
</evidence>
<feature type="region of interest" description="Disordered" evidence="1">
    <location>
        <begin position="1"/>
        <end position="23"/>
    </location>
</feature>
<evidence type="ECO:0000313" key="3">
    <source>
        <dbReference type="EMBL" id="BAD19733.1"/>
    </source>
</evidence>
<evidence type="ECO:0000313" key="2">
    <source>
        <dbReference type="EMBL" id="BAD19458.1"/>
    </source>
</evidence>
<reference evidence="2" key="1">
    <citation type="submission" date="2002-02" db="EMBL/GenBank/DDBJ databases">
        <title>Oryza sativa nipponbare(GA3) genomic DNA, chromosome 2, PAC clone:P0407A09.</title>
        <authorList>
            <person name="Sasaki T."/>
            <person name="Matsumoto T."/>
            <person name="Yamamoto K."/>
        </authorList>
    </citation>
    <scope>NUCLEOTIDE SEQUENCE</scope>
</reference>
<reference evidence="3" key="2">
    <citation type="submission" date="2002-05" db="EMBL/GenBank/DDBJ databases">
        <title>Oryza sativa nipponbare(GA3) genomic DNA, chromosome 2, BAC clone:OJ2055_H10.</title>
        <authorList>
            <person name="Sasaki T."/>
            <person name="Matsumoto T."/>
            <person name="Katayose Y."/>
        </authorList>
    </citation>
    <scope>NUCLEOTIDE SEQUENCE</scope>
</reference>
<reference evidence="4" key="4">
    <citation type="journal article" date="2008" name="Nucleic Acids Res.">
        <title>The rice annotation project database (RAP-DB): 2008 update.</title>
        <authorList>
            <consortium name="The rice annotation project (RAP)"/>
        </authorList>
    </citation>
    <scope>GENOME REANNOTATION</scope>
    <source>
        <strain evidence="4">cv. Nipponbare</strain>
    </source>
</reference>
<dbReference type="AlphaFoldDB" id="Q6K5X3"/>
<organism evidence="3 4">
    <name type="scientific">Oryza sativa subsp. japonica</name>
    <name type="common">Rice</name>
    <dbReference type="NCBI Taxonomy" id="39947"/>
    <lineage>
        <taxon>Eukaryota</taxon>
        <taxon>Viridiplantae</taxon>
        <taxon>Streptophyta</taxon>
        <taxon>Embryophyta</taxon>
        <taxon>Tracheophyta</taxon>
        <taxon>Spermatophyta</taxon>
        <taxon>Magnoliopsida</taxon>
        <taxon>Liliopsida</taxon>
        <taxon>Poales</taxon>
        <taxon>Poaceae</taxon>
        <taxon>BOP clade</taxon>
        <taxon>Oryzoideae</taxon>
        <taxon>Oryzeae</taxon>
        <taxon>Oryzinae</taxon>
        <taxon>Oryza</taxon>
        <taxon>Oryza sativa</taxon>
    </lineage>
</organism>
<protein>
    <submittedName>
        <fullName evidence="3">Uncharacterized protein</fullName>
    </submittedName>
</protein>
<gene>
    <name evidence="3" type="ORF">OJ2055_H10.34</name>
    <name evidence="2" type="ORF">P0407A09.13</name>
</gene>
<dbReference type="EMBL" id="AP004747">
    <property type="protein sequence ID" value="BAD19458.1"/>
    <property type="molecule type" value="Genomic_DNA"/>
</dbReference>
<accession>Q6K5X3</accession>
<sequence>MGSQQAREEDADPPPPPTTTTRLPFLFNLSRGELVRRQRLIDEAVERLRRCGCDIRRCRGGGVPCPERRYVFDLNSHAMFAPPLIIVYS</sequence>
<evidence type="ECO:0000256" key="1">
    <source>
        <dbReference type="SAM" id="MobiDB-lite"/>
    </source>
</evidence>
<dbReference type="Proteomes" id="UP000000763">
    <property type="component" value="Chromosome 2"/>
</dbReference>
<reference evidence="4" key="3">
    <citation type="journal article" date="2005" name="Nature">
        <title>The map-based sequence of the rice genome.</title>
        <authorList>
            <consortium name="International rice genome sequencing project (IRGSP)"/>
            <person name="Matsumoto T."/>
            <person name="Wu J."/>
            <person name="Kanamori H."/>
            <person name="Katayose Y."/>
            <person name="Fujisawa M."/>
            <person name="Namiki N."/>
            <person name="Mizuno H."/>
            <person name="Yamamoto K."/>
            <person name="Antonio B.A."/>
            <person name="Baba T."/>
            <person name="Sakata K."/>
            <person name="Nagamura Y."/>
            <person name="Aoki H."/>
            <person name="Arikawa K."/>
            <person name="Arita K."/>
            <person name="Bito T."/>
            <person name="Chiden Y."/>
            <person name="Fujitsuka N."/>
            <person name="Fukunaka R."/>
            <person name="Hamada M."/>
            <person name="Harada C."/>
            <person name="Hayashi A."/>
            <person name="Hijishita S."/>
            <person name="Honda M."/>
            <person name="Hosokawa S."/>
            <person name="Ichikawa Y."/>
            <person name="Idonuma A."/>
            <person name="Iijima M."/>
            <person name="Ikeda M."/>
            <person name="Ikeno M."/>
            <person name="Ito K."/>
            <person name="Ito S."/>
            <person name="Ito T."/>
            <person name="Ito Y."/>
            <person name="Ito Y."/>
            <person name="Iwabuchi A."/>
            <person name="Kamiya K."/>
            <person name="Karasawa W."/>
            <person name="Kurita K."/>
            <person name="Katagiri S."/>
            <person name="Kikuta A."/>
            <person name="Kobayashi H."/>
            <person name="Kobayashi N."/>
            <person name="Machita K."/>
            <person name="Maehara T."/>
            <person name="Masukawa M."/>
            <person name="Mizubayashi T."/>
            <person name="Mukai Y."/>
            <person name="Nagasaki H."/>
            <person name="Nagata Y."/>
            <person name="Naito S."/>
            <person name="Nakashima M."/>
            <person name="Nakama Y."/>
            <person name="Nakamichi Y."/>
            <person name="Nakamura M."/>
            <person name="Meguro A."/>
            <person name="Negishi M."/>
            <person name="Ohta I."/>
            <person name="Ohta T."/>
            <person name="Okamoto M."/>
            <person name="Ono N."/>
            <person name="Saji S."/>
            <person name="Sakaguchi M."/>
            <person name="Sakai K."/>
            <person name="Shibata M."/>
            <person name="Shimokawa T."/>
            <person name="Song J."/>
            <person name="Takazaki Y."/>
            <person name="Terasawa K."/>
            <person name="Tsugane M."/>
            <person name="Tsuji K."/>
            <person name="Ueda S."/>
            <person name="Waki K."/>
            <person name="Yamagata H."/>
            <person name="Yamamoto M."/>
            <person name="Yamamoto S."/>
            <person name="Yamane H."/>
            <person name="Yoshiki S."/>
            <person name="Yoshihara R."/>
            <person name="Yukawa K."/>
            <person name="Zhong H."/>
            <person name="Yano M."/>
            <person name="Yuan Q."/>
            <person name="Ouyang S."/>
            <person name="Liu J."/>
            <person name="Jones K.M."/>
            <person name="Gansberger K."/>
            <person name="Moffat K."/>
            <person name="Hill J."/>
            <person name="Bera J."/>
            <person name="Fadrosh D."/>
            <person name="Jin S."/>
            <person name="Johri S."/>
            <person name="Kim M."/>
            <person name="Overton L."/>
            <person name="Reardon M."/>
            <person name="Tsitrin T."/>
            <person name="Vuong H."/>
            <person name="Weaver B."/>
            <person name="Ciecko A."/>
            <person name="Tallon L."/>
            <person name="Jackson J."/>
            <person name="Pai G."/>
            <person name="Aken S.V."/>
            <person name="Utterback T."/>
            <person name="Reidmuller S."/>
            <person name="Feldblyum T."/>
            <person name="Hsiao J."/>
            <person name="Zismann V."/>
            <person name="Iobst S."/>
            <person name="de Vazeille A.R."/>
            <person name="Buell C.R."/>
            <person name="Ying K."/>
            <person name="Li Y."/>
            <person name="Lu T."/>
            <person name="Huang Y."/>
            <person name="Zhao Q."/>
            <person name="Feng Q."/>
            <person name="Zhang L."/>
            <person name="Zhu J."/>
            <person name="Weng Q."/>
            <person name="Mu J."/>
            <person name="Lu Y."/>
            <person name="Fan D."/>
            <person name="Liu Y."/>
            <person name="Guan J."/>
            <person name="Zhang Y."/>
            <person name="Yu S."/>
            <person name="Liu X."/>
            <person name="Zhang Y."/>
            <person name="Hong G."/>
            <person name="Han B."/>
            <person name="Choisne N."/>
            <person name="Demange N."/>
            <person name="Orjeda G."/>
            <person name="Samain S."/>
            <person name="Cattolico L."/>
            <person name="Pelletier E."/>
            <person name="Couloux A."/>
            <person name="Segurens B."/>
            <person name="Wincker P."/>
            <person name="D'Hont A."/>
            <person name="Scarpelli C."/>
            <person name="Weissenbach J."/>
            <person name="Salanoubat M."/>
            <person name="Quetier F."/>
            <person name="Yu Y."/>
            <person name="Kim H.R."/>
            <person name="Rambo T."/>
            <person name="Currie J."/>
            <person name="Collura K."/>
            <person name="Luo M."/>
            <person name="Yang T."/>
            <person name="Ammiraju J.S.S."/>
            <person name="Engler F."/>
            <person name="Soderlund C."/>
            <person name="Wing R.A."/>
            <person name="Palmer L.E."/>
            <person name="de la Bastide M."/>
            <person name="Spiegel L."/>
            <person name="Nascimento L."/>
            <person name="Zutavern T."/>
            <person name="O'Shaughnessy A."/>
            <person name="Dike S."/>
            <person name="Dedhia N."/>
            <person name="Preston R."/>
            <person name="Balija V."/>
            <person name="McCombie W.R."/>
            <person name="Chow T."/>
            <person name="Chen H."/>
            <person name="Chung M."/>
            <person name="Chen C."/>
            <person name="Shaw J."/>
            <person name="Wu H."/>
            <person name="Hsiao K."/>
            <person name="Chao Y."/>
            <person name="Chu M."/>
            <person name="Cheng C."/>
            <person name="Hour A."/>
            <person name="Lee P."/>
            <person name="Lin S."/>
            <person name="Lin Y."/>
            <person name="Liou J."/>
            <person name="Liu S."/>
            <person name="Hsing Y."/>
            <person name="Raghuvanshi S."/>
            <person name="Mohanty A."/>
            <person name="Bharti A.K."/>
            <person name="Gaur A."/>
            <person name="Gupta V."/>
            <person name="Kumar D."/>
            <person name="Ravi V."/>
            <person name="Vij S."/>
            <person name="Kapur A."/>
            <person name="Khurana P."/>
            <person name="Khurana P."/>
            <person name="Khurana J.P."/>
            <person name="Tyagi A.K."/>
            <person name="Gaikwad K."/>
            <person name="Singh A."/>
            <person name="Dalal V."/>
            <person name="Srivastava S."/>
            <person name="Dixit A."/>
            <person name="Pal A.K."/>
            <person name="Ghazi I.A."/>
            <person name="Yadav M."/>
            <person name="Pandit A."/>
            <person name="Bhargava A."/>
            <person name="Sureshbabu K."/>
            <person name="Batra K."/>
            <person name="Sharma T.R."/>
            <person name="Mohapatra T."/>
            <person name="Singh N.K."/>
            <person name="Messing J."/>
            <person name="Nelson A.B."/>
            <person name="Fuks G."/>
            <person name="Kavchok S."/>
            <person name="Keizer G."/>
            <person name="Linton E."/>
            <person name="Llaca V."/>
            <person name="Song R."/>
            <person name="Tanyolac B."/>
            <person name="Young S."/>
            <person name="Ho-Il K."/>
            <person name="Hahn J.H."/>
            <person name="Sangsakoo G."/>
            <person name="Vanavichit A."/>
            <person name="de Mattos Luiz.A.T."/>
            <person name="Zimmer P.D."/>
            <person name="Malone G."/>
            <person name="Dellagostin O."/>
            <person name="de Oliveira A.C."/>
            <person name="Bevan M."/>
            <person name="Bancroft I."/>
            <person name="Minx P."/>
            <person name="Cordum H."/>
            <person name="Wilson R."/>
            <person name="Cheng Z."/>
            <person name="Jin W."/>
            <person name="Jiang J."/>
            <person name="Leong S.A."/>
            <person name="Iwama H."/>
            <person name="Gojobori T."/>
            <person name="Itoh T."/>
            <person name="Niimura Y."/>
            <person name="Fujii Y."/>
            <person name="Habara T."/>
            <person name="Sakai H."/>
            <person name="Sato Y."/>
            <person name="Wilson G."/>
            <person name="Kumar K."/>
            <person name="McCouch S."/>
            <person name="Juretic N."/>
            <person name="Hoen D."/>
            <person name="Wright S."/>
            <person name="Bruskiewich R."/>
            <person name="Bureau T."/>
            <person name="Miyao A."/>
            <person name="Hirochika H."/>
            <person name="Nishikawa T."/>
            <person name="Kadowaki K."/>
            <person name="Sugiura M."/>
            <person name="Burr B."/>
            <person name="Sasaki T."/>
        </authorList>
    </citation>
    <scope>NUCLEOTIDE SEQUENCE [LARGE SCALE GENOMIC DNA]</scope>
    <source>
        <strain evidence="4">cv. Nipponbare</strain>
    </source>
</reference>
<name>Q6K5X3_ORYSJ</name>
<dbReference type="EMBL" id="AP005300">
    <property type="protein sequence ID" value="BAD19733.1"/>
    <property type="molecule type" value="Genomic_DNA"/>
</dbReference>